<dbReference type="AlphaFoldDB" id="H2ZP58"/>
<proteinExistence type="predicted"/>
<dbReference type="GO" id="GO:0007052">
    <property type="term" value="P:mitotic spindle organization"/>
    <property type="evidence" value="ECO:0007669"/>
    <property type="project" value="TreeGrafter"/>
</dbReference>
<dbReference type="PANTHER" id="PTHR47969:SF28">
    <property type="entry name" value="KINESIN-LIKE PROTEIN KIF21B"/>
    <property type="match status" value="1"/>
</dbReference>
<feature type="region of interest" description="Disordered" evidence="2">
    <location>
        <begin position="45"/>
        <end position="77"/>
    </location>
</feature>
<evidence type="ECO:0000256" key="1">
    <source>
        <dbReference type="SAM" id="Coils"/>
    </source>
</evidence>
<feature type="compositionally biased region" description="Acidic residues" evidence="2">
    <location>
        <begin position="60"/>
        <end position="77"/>
    </location>
</feature>
<dbReference type="PANTHER" id="PTHR47969">
    <property type="entry name" value="CHROMOSOME-ASSOCIATED KINESIN KIF4A-RELATED"/>
    <property type="match status" value="1"/>
</dbReference>
<protein>
    <submittedName>
        <fullName evidence="3">Uncharacterized protein</fullName>
    </submittedName>
</protein>
<accession>H2ZP58</accession>
<dbReference type="Pfam" id="PF25764">
    <property type="entry name" value="KIF21A_4th"/>
    <property type="match status" value="1"/>
</dbReference>
<reference evidence="4" key="1">
    <citation type="submission" date="2003-08" db="EMBL/GenBank/DDBJ databases">
        <authorList>
            <person name="Birren B."/>
            <person name="Nusbaum C."/>
            <person name="Abebe A."/>
            <person name="Abouelleil A."/>
            <person name="Adekoya E."/>
            <person name="Ait-zahra M."/>
            <person name="Allen N."/>
            <person name="Allen T."/>
            <person name="An P."/>
            <person name="Anderson M."/>
            <person name="Anderson S."/>
            <person name="Arachchi H."/>
            <person name="Armbruster J."/>
            <person name="Bachantsang P."/>
            <person name="Baldwin J."/>
            <person name="Barry A."/>
            <person name="Bayul T."/>
            <person name="Blitshsteyn B."/>
            <person name="Bloom T."/>
            <person name="Blye J."/>
            <person name="Boguslavskiy L."/>
            <person name="Borowsky M."/>
            <person name="Boukhgalter B."/>
            <person name="Brunache A."/>
            <person name="Butler J."/>
            <person name="Calixte N."/>
            <person name="Calvo S."/>
            <person name="Camarata J."/>
            <person name="Campo K."/>
            <person name="Chang J."/>
            <person name="Cheshatsang Y."/>
            <person name="Citroen M."/>
            <person name="Collymore A."/>
            <person name="Considine T."/>
            <person name="Cook A."/>
            <person name="Cooke P."/>
            <person name="Corum B."/>
            <person name="Cuomo C."/>
            <person name="David R."/>
            <person name="Dawoe T."/>
            <person name="Degray S."/>
            <person name="Dodge S."/>
            <person name="Dooley K."/>
            <person name="Dorje P."/>
            <person name="Dorjee K."/>
            <person name="Dorris L."/>
            <person name="Duffey N."/>
            <person name="Dupes A."/>
            <person name="Elkins T."/>
            <person name="Engels R."/>
            <person name="Erickson J."/>
            <person name="Farina A."/>
            <person name="Faro S."/>
            <person name="Ferreira P."/>
            <person name="Fischer H."/>
            <person name="Fitzgerald M."/>
            <person name="Foley K."/>
            <person name="Gage D."/>
            <person name="Galagan J."/>
            <person name="Gearin G."/>
            <person name="Gnerre S."/>
            <person name="Gnirke A."/>
            <person name="Goyette A."/>
            <person name="Graham J."/>
            <person name="Grandbois E."/>
            <person name="Gyaltsen K."/>
            <person name="Hafez N."/>
            <person name="Hagopian D."/>
            <person name="Hagos B."/>
            <person name="Hall J."/>
            <person name="Hatcher B."/>
            <person name="Heller A."/>
            <person name="Higgins H."/>
            <person name="Honan T."/>
            <person name="Horn A."/>
            <person name="Houde N."/>
            <person name="Hughes L."/>
            <person name="Hulme W."/>
            <person name="Husby E."/>
            <person name="Iliev I."/>
            <person name="Jaffe D."/>
            <person name="Jones C."/>
            <person name="Kamal M."/>
            <person name="Kamat A."/>
            <person name="Kamvysselis M."/>
            <person name="Karlsson E."/>
            <person name="Kells C."/>
            <person name="Kieu A."/>
            <person name="Kisner P."/>
            <person name="Kodira C."/>
            <person name="Kulbokas E."/>
            <person name="Labutti K."/>
            <person name="Lama D."/>
            <person name="Landers T."/>
            <person name="Leger J."/>
            <person name="Levine S."/>
            <person name="Lewis D."/>
            <person name="Lewis T."/>
            <person name="Lindblad-toh K."/>
            <person name="Liu X."/>
            <person name="Lokyitsang T."/>
            <person name="Lokyitsang Y."/>
            <person name="Lucien O."/>
            <person name="Lui A."/>
            <person name="Ma L.J."/>
            <person name="Mabbitt R."/>
            <person name="Macdonald J."/>
            <person name="Maclean C."/>
            <person name="Major J."/>
            <person name="Manning J."/>
            <person name="Marabella R."/>
            <person name="Maru K."/>
            <person name="Matthews C."/>
            <person name="Mauceli E."/>
            <person name="Mccarthy M."/>
            <person name="Mcdonough S."/>
            <person name="Mcghee T."/>
            <person name="Meldrim J."/>
            <person name="Meneus L."/>
            <person name="Mesirov J."/>
            <person name="Mihalev A."/>
            <person name="Mihova T."/>
            <person name="Mikkelsen T."/>
            <person name="Mlenga V."/>
            <person name="Moru K."/>
            <person name="Mozes J."/>
            <person name="Mulrain L."/>
            <person name="Munson G."/>
            <person name="Naylor J."/>
            <person name="Newes C."/>
            <person name="Nguyen C."/>
            <person name="Nguyen N."/>
            <person name="Nguyen T."/>
            <person name="Nicol R."/>
            <person name="Nielsen C."/>
            <person name="Nizzari M."/>
            <person name="Norbu C."/>
            <person name="Norbu N."/>
            <person name="O'donnell P."/>
            <person name="Okoawo O."/>
            <person name="O'leary S."/>
            <person name="Omotosho B."/>
            <person name="O'neill K."/>
            <person name="Osman S."/>
            <person name="Parker S."/>
            <person name="Perrin D."/>
            <person name="Phunkhang P."/>
            <person name="Piqani B."/>
            <person name="Purcell S."/>
            <person name="Rachupka T."/>
            <person name="Ramasamy U."/>
            <person name="Rameau R."/>
            <person name="Ray V."/>
            <person name="Raymond C."/>
            <person name="Retta R."/>
            <person name="Richardson S."/>
            <person name="Rise C."/>
            <person name="Rodriguez J."/>
            <person name="Rogers J."/>
            <person name="Rogov P."/>
            <person name="Rutman M."/>
            <person name="Schupbach R."/>
            <person name="Seaman C."/>
            <person name="Settipalli S."/>
            <person name="Sharpe T."/>
            <person name="Sheridan J."/>
            <person name="Sherpa N."/>
            <person name="Shi J."/>
            <person name="Smirnov S."/>
            <person name="Smith C."/>
            <person name="Sougnez C."/>
            <person name="Spencer B."/>
            <person name="Stalker J."/>
            <person name="Stange-thomann N."/>
            <person name="Stavropoulos S."/>
            <person name="Stetson K."/>
            <person name="Stone C."/>
            <person name="Stone S."/>
            <person name="Stubbs M."/>
            <person name="Talamas J."/>
            <person name="Tchuinga P."/>
            <person name="Tenzing P."/>
            <person name="Tesfaye S."/>
            <person name="Theodore J."/>
            <person name="Thoulutsang Y."/>
            <person name="Topham K."/>
            <person name="Towey S."/>
            <person name="Tsamla T."/>
            <person name="Tsomo N."/>
            <person name="Vallee D."/>
            <person name="Vassiliev H."/>
            <person name="Venkataraman V."/>
            <person name="Vinson J."/>
            <person name="Vo A."/>
            <person name="Wade C."/>
            <person name="Wang S."/>
            <person name="Wangchuk T."/>
            <person name="Wangdi T."/>
            <person name="Whittaker C."/>
            <person name="Wilkinson J."/>
            <person name="Wu Y."/>
            <person name="Wyman D."/>
            <person name="Yadav S."/>
            <person name="Yang S."/>
            <person name="Yang X."/>
            <person name="Yeager S."/>
            <person name="Yee E."/>
            <person name="Young G."/>
            <person name="Zainoun J."/>
            <person name="Zembeck L."/>
            <person name="Zimmer A."/>
            <person name="Zody M."/>
            <person name="Lander E."/>
        </authorList>
    </citation>
    <scope>NUCLEOTIDE SEQUENCE [LARGE SCALE GENOMIC DNA]</scope>
</reference>
<feature type="coiled-coil region" evidence="1">
    <location>
        <begin position="97"/>
        <end position="209"/>
    </location>
</feature>
<evidence type="ECO:0000313" key="4">
    <source>
        <dbReference type="Proteomes" id="UP000007875"/>
    </source>
</evidence>
<dbReference type="GO" id="GO:0051231">
    <property type="term" value="P:spindle elongation"/>
    <property type="evidence" value="ECO:0007669"/>
    <property type="project" value="TreeGrafter"/>
</dbReference>
<evidence type="ECO:0000256" key="2">
    <source>
        <dbReference type="SAM" id="MobiDB-lite"/>
    </source>
</evidence>
<dbReference type="HOGENOM" id="CLU_1312631_0_0_1"/>
<dbReference type="GeneTree" id="ENSGT00940000155323"/>
<organism evidence="3 4">
    <name type="scientific">Ciona savignyi</name>
    <name type="common">Pacific transparent sea squirt</name>
    <dbReference type="NCBI Taxonomy" id="51511"/>
    <lineage>
        <taxon>Eukaryota</taxon>
        <taxon>Metazoa</taxon>
        <taxon>Chordata</taxon>
        <taxon>Tunicata</taxon>
        <taxon>Ascidiacea</taxon>
        <taxon>Phlebobranchia</taxon>
        <taxon>Cionidae</taxon>
        <taxon>Ciona</taxon>
    </lineage>
</organism>
<name>H2ZP58_CIOSA</name>
<dbReference type="GO" id="GO:0005875">
    <property type="term" value="C:microtubule associated complex"/>
    <property type="evidence" value="ECO:0007669"/>
    <property type="project" value="TreeGrafter"/>
</dbReference>
<reference evidence="3" key="3">
    <citation type="submission" date="2025-09" db="UniProtKB">
        <authorList>
            <consortium name="Ensembl"/>
        </authorList>
    </citation>
    <scope>IDENTIFICATION</scope>
</reference>
<keyword evidence="1" id="KW-0175">Coiled coil</keyword>
<dbReference type="InterPro" id="IPR027640">
    <property type="entry name" value="Kinesin-like_fam"/>
</dbReference>
<dbReference type="Proteomes" id="UP000007875">
    <property type="component" value="Unassembled WGS sequence"/>
</dbReference>
<dbReference type="GO" id="GO:0007018">
    <property type="term" value="P:microtubule-based movement"/>
    <property type="evidence" value="ECO:0007669"/>
    <property type="project" value="InterPro"/>
</dbReference>
<keyword evidence="4" id="KW-1185">Reference proteome</keyword>
<sequence length="210" mass="24234">ASALSPGATIYDDDNIVQIAKENIDQLEGKKEKLIFKRSDEDTSVGQISFGEGSLKTSDEEISLSEEDNDTVEGEDEQPNVAIQEEIANITYEIDVKQELVHKVEAMQRKMVAMDKQFKEKLQLLSEQIKSTELERDKVLQSIDIKSSVDKEKENTIRIKYQKQLEQLKKNLTKLQQEQKNHNQLIREQSKQTIQLKQLKIELQEMKSTK</sequence>
<evidence type="ECO:0000313" key="3">
    <source>
        <dbReference type="Ensembl" id="ENSCSAVP00000019374.1"/>
    </source>
</evidence>
<dbReference type="Ensembl" id="ENSCSAVT00000019583.1">
    <property type="protein sequence ID" value="ENSCSAVP00000019374.1"/>
    <property type="gene ID" value="ENSCSAVG00000011365.1"/>
</dbReference>
<dbReference type="GO" id="GO:0003777">
    <property type="term" value="F:microtubule motor activity"/>
    <property type="evidence" value="ECO:0007669"/>
    <property type="project" value="InterPro"/>
</dbReference>
<reference evidence="3" key="2">
    <citation type="submission" date="2025-08" db="UniProtKB">
        <authorList>
            <consortium name="Ensembl"/>
        </authorList>
    </citation>
    <scope>IDENTIFICATION</scope>
</reference>